<evidence type="ECO:0000259" key="8">
    <source>
        <dbReference type="Pfam" id="PF01545"/>
    </source>
</evidence>
<evidence type="ECO:0000256" key="6">
    <source>
        <dbReference type="SAM" id="MobiDB-lite"/>
    </source>
</evidence>
<feature type="region of interest" description="Disordered" evidence="6">
    <location>
        <begin position="1"/>
        <end position="41"/>
    </location>
</feature>
<dbReference type="NCBIfam" id="TIGR01297">
    <property type="entry name" value="CDF"/>
    <property type="match status" value="1"/>
</dbReference>
<accession>A0ABU0GJW6</accession>
<dbReference type="Proteomes" id="UP001240250">
    <property type="component" value="Unassembled WGS sequence"/>
</dbReference>
<comment type="subcellular location">
    <subcellularLocation>
        <location evidence="1">Membrane</location>
        <topology evidence="1">Multi-pass membrane protein</topology>
    </subcellularLocation>
</comment>
<comment type="caution">
    <text evidence="9">The sequence shown here is derived from an EMBL/GenBank/DDBJ whole genome shotgun (WGS) entry which is preliminary data.</text>
</comment>
<dbReference type="Gene3D" id="1.20.1510.10">
    <property type="entry name" value="Cation efflux protein transmembrane domain"/>
    <property type="match status" value="1"/>
</dbReference>
<dbReference type="PANTHER" id="PTHR13414">
    <property type="entry name" value="HUEL-CATION TRANSPORTER"/>
    <property type="match status" value="1"/>
</dbReference>
<keyword evidence="10" id="KW-1185">Reference proteome</keyword>
<reference evidence="9 10" key="1">
    <citation type="submission" date="2023-07" db="EMBL/GenBank/DDBJ databases">
        <title>Sequencing the genomes of 1000 actinobacteria strains.</title>
        <authorList>
            <person name="Klenk H.-P."/>
        </authorList>
    </citation>
    <scope>NUCLEOTIDE SEQUENCE [LARGE SCALE GENOMIC DNA]</scope>
    <source>
        <strain evidence="9 10">DSM 14785</strain>
    </source>
</reference>
<dbReference type="InterPro" id="IPR058533">
    <property type="entry name" value="Cation_efflux_TM"/>
</dbReference>
<keyword evidence="4 7" id="KW-1133">Transmembrane helix</keyword>
<feature type="transmembrane region" description="Helical" evidence="7">
    <location>
        <begin position="202"/>
        <end position="221"/>
    </location>
</feature>
<gene>
    <name evidence="9" type="ORF">JO380_001233</name>
</gene>
<proteinExistence type="predicted"/>
<feature type="transmembrane region" description="Helical" evidence="7">
    <location>
        <begin position="233"/>
        <end position="251"/>
    </location>
</feature>
<feature type="compositionally biased region" description="Low complexity" evidence="6">
    <location>
        <begin position="21"/>
        <end position="33"/>
    </location>
</feature>
<dbReference type="InterPro" id="IPR027469">
    <property type="entry name" value="Cation_efflux_TMD_sf"/>
</dbReference>
<evidence type="ECO:0000313" key="9">
    <source>
        <dbReference type="EMBL" id="MDQ0424852.1"/>
    </source>
</evidence>
<evidence type="ECO:0000256" key="5">
    <source>
        <dbReference type="ARBA" id="ARBA00023136"/>
    </source>
</evidence>
<dbReference type="SUPFAM" id="SSF161111">
    <property type="entry name" value="Cation efflux protein transmembrane domain-like"/>
    <property type="match status" value="1"/>
</dbReference>
<evidence type="ECO:0000256" key="2">
    <source>
        <dbReference type="ARBA" id="ARBA00022448"/>
    </source>
</evidence>
<dbReference type="EMBL" id="JAUSVM010000001">
    <property type="protein sequence ID" value="MDQ0424852.1"/>
    <property type="molecule type" value="Genomic_DNA"/>
</dbReference>
<dbReference type="InterPro" id="IPR002524">
    <property type="entry name" value="Cation_efflux"/>
</dbReference>
<protein>
    <submittedName>
        <fullName evidence="9">Cation diffusion facilitator family transporter</fullName>
    </submittedName>
</protein>
<evidence type="ECO:0000256" key="1">
    <source>
        <dbReference type="ARBA" id="ARBA00004141"/>
    </source>
</evidence>
<feature type="transmembrane region" description="Helical" evidence="7">
    <location>
        <begin position="115"/>
        <end position="133"/>
    </location>
</feature>
<evidence type="ECO:0000256" key="7">
    <source>
        <dbReference type="SAM" id="Phobius"/>
    </source>
</evidence>
<dbReference type="PANTHER" id="PTHR13414:SF9">
    <property type="entry name" value="PROTON-COUPLED ZINC ANTIPORTER SLC30A9, MITOCHONDRIAL"/>
    <property type="match status" value="1"/>
</dbReference>
<sequence length="351" mass="36250">MTDVTRPSPPDRDAPDGAAGGDASPAGDALDALTPAGDDEPGGESTLTVVLALAANALVAVAKTVAAVLTGAASMLAEAAHSWADTGNEVFLLVAQRRAARAPDAAHPFGYGREVYVWSMFAAIGLFAVGAGVSVTHGVQELLHPEPATDFPVAYLVLAIAFVLESVSFVQAWRQSRAEARRRERGLLEQVLATSDPTVRAVFFEDAAALVGIVIAAAGIAAHEVTGSSVPDAVGSILVGLLLGYVAFVLIGRNLRFLVGETVDPVLQAAALRRLLALPQVARVTQLHIEVVGARRVLLTGAVDLVGDPGEEEASHLLAQVERDVRAIPGVVGVVLSLAEPHEPSLVPPLA</sequence>
<organism evidence="9 10">
    <name type="scientific">Cellulomonas iranensis</name>
    <dbReference type="NCBI Taxonomy" id="76862"/>
    <lineage>
        <taxon>Bacteria</taxon>
        <taxon>Bacillati</taxon>
        <taxon>Actinomycetota</taxon>
        <taxon>Actinomycetes</taxon>
        <taxon>Micrococcales</taxon>
        <taxon>Cellulomonadaceae</taxon>
        <taxon>Cellulomonas</taxon>
    </lineage>
</organism>
<dbReference type="InterPro" id="IPR040177">
    <property type="entry name" value="SLC30A9"/>
</dbReference>
<keyword evidence="3 7" id="KW-0812">Transmembrane</keyword>
<dbReference type="Pfam" id="PF01545">
    <property type="entry name" value="Cation_efflux"/>
    <property type="match status" value="1"/>
</dbReference>
<keyword evidence="2" id="KW-0813">Transport</keyword>
<keyword evidence="5 7" id="KW-0472">Membrane</keyword>
<evidence type="ECO:0000313" key="10">
    <source>
        <dbReference type="Proteomes" id="UP001240250"/>
    </source>
</evidence>
<evidence type="ECO:0000256" key="3">
    <source>
        <dbReference type="ARBA" id="ARBA00022692"/>
    </source>
</evidence>
<name>A0ABU0GJW6_9CELL</name>
<evidence type="ECO:0000256" key="4">
    <source>
        <dbReference type="ARBA" id="ARBA00022989"/>
    </source>
</evidence>
<feature type="domain" description="Cation efflux protein transmembrane" evidence="8">
    <location>
        <begin position="49"/>
        <end position="258"/>
    </location>
</feature>
<feature type="transmembrane region" description="Helical" evidence="7">
    <location>
        <begin position="153"/>
        <end position="173"/>
    </location>
</feature>
<dbReference type="RefSeq" id="WP_082740209.1">
    <property type="nucleotide sequence ID" value="NZ_JAUSVM010000001.1"/>
</dbReference>